<dbReference type="CDD" id="cd00093">
    <property type="entry name" value="HTH_XRE"/>
    <property type="match status" value="1"/>
</dbReference>
<dbReference type="Gene3D" id="1.10.260.40">
    <property type="entry name" value="lambda repressor-like DNA-binding domains"/>
    <property type="match status" value="1"/>
</dbReference>
<dbReference type="Pfam" id="PF01381">
    <property type="entry name" value="HTH_3"/>
    <property type="match status" value="1"/>
</dbReference>
<dbReference type="Proteomes" id="UP001343257">
    <property type="component" value="Unassembled WGS sequence"/>
</dbReference>
<dbReference type="RefSeq" id="WP_328274876.1">
    <property type="nucleotide sequence ID" value="NZ_JARTLD010000003.1"/>
</dbReference>
<dbReference type="EMBL" id="JARTLD010000003">
    <property type="protein sequence ID" value="MED5015935.1"/>
    <property type="molecule type" value="Genomic_DNA"/>
</dbReference>
<comment type="caution">
    <text evidence="2">The sequence shown here is derived from an EMBL/GenBank/DDBJ whole genome shotgun (WGS) entry which is preliminary data.</text>
</comment>
<dbReference type="SUPFAM" id="SSF47413">
    <property type="entry name" value="lambda repressor-like DNA-binding domains"/>
    <property type="match status" value="1"/>
</dbReference>
<evidence type="ECO:0000313" key="3">
    <source>
        <dbReference type="Proteomes" id="UP001343257"/>
    </source>
</evidence>
<dbReference type="InterPro" id="IPR001387">
    <property type="entry name" value="Cro/C1-type_HTH"/>
</dbReference>
<sequence length="74" mass="8310">MWGIGKQRSPLGKWIDRSGYNQEDLVKASGVSRNTISKACSDPDYVPSPTVMKKILKALREVDPSARADRFWSL</sequence>
<gene>
    <name evidence="2" type="ORF">P9847_01305</name>
</gene>
<name>A0ABU6PPJ8_9BACL</name>
<dbReference type="InterPro" id="IPR010982">
    <property type="entry name" value="Lambda_DNA-bd_dom_sf"/>
</dbReference>
<protein>
    <submittedName>
        <fullName evidence="2">Helix-turn-helix transcriptional regulator</fullName>
    </submittedName>
</protein>
<feature type="domain" description="HTH cro/C1-type" evidence="1">
    <location>
        <begin position="17"/>
        <end position="64"/>
    </location>
</feature>
<evidence type="ECO:0000313" key="2">
    <source>
        <dbReference type="EMBL" id="MED5015935.1"/>
    </source>
</evidence>
<keyword evidence="3" id="KW-1185">Reference proteome</keyword>
<evidence type="ECO:0000259" key="1">
    <source>
        <dbReference type="Pfam" id="PF01381"/>
    </source>
</evidence>
<organism evidence="2 3">
    <name type="scientific">Paenibacillus chibensis</name>
    <dbReference type="NCBI Taxonomy" id="59846"/>
    <lineage>
        <taxon>Bacteria</taxon>
        <taxon>Bacillati</taxon>
        <taxon>Bacillota</taxon>
        <taxon>Bacilli</taxon>
        <taxon>Bacillales</taxon>
        <taxon>Paenibacillaceae</taxon>
        <taxon>Paenibacillus</taxon>
    </lineage>
</organism>
<accession>A0ABU6PPJ8</accession>
<reference evidence="2 3" key="1">
    <citation type="submission" date="2023-03" db="EMBL/GenBank/DDBJ databases">
        <title>Bacillus Genome Sequencing.</title>
        <authorList>
            <person name="Dunlap C."/>
        </authorList>
    </citation>
    <scope>NUCLEOTIDE SEQUENCE [LARGE SCALE GENOMIC DNA]</scope>
    <source>
        <strain evidence="2 3">NRS-52</strain>
    </source>
</reference>
<proteinExistence type="predicted"/>